<dbReference type="Pfam" id="PF01618">
    <property type="entry name" value="MotA_ExbB"/>
    <property type="match status" value="1"/>
</dbReference>
<name>A0A5B8XZG8_9DELT</name>
<dbReference type="PANTHER" id="PTHR30433">
    <property type="entry name" value="CHEMOTAXIS PROTEIN MOTA"/>
    <property type="match status" value="1"/>
</dbReference>
<evidence type="ECO:0000256" key="1">
    <source>
        <dbReference type="ARBA" id="ARBA00004651"/>
    </source>
</evidence>
<reference evidence="10 11" key="1">
    <citation type="submission" date="2019-08" db="EMBL/GenBank/DDBJ databases">
        <authorList>
            <person name="Liang Q."/>
        </authorList>
    </citation>
    <scope>NUCLEOTIDE SEQUENCE [LARGE SCALE GENOMIC DNA]</scope>
    <source>
        <strain evidence="10 11">V1718</strain>
    </source>
</reference>
<dbReference type="EMBL" id="CP042467">
    <property type="protein sequence ID" value="QED30378.1"/>
    <property type="molecule type" value="Genomic_DNA"/>
</dbReference>
<feature type="domain" description="MotA/TolQ/ExbB proton channel" evidence="9">
    <location>
        <begin position="105"/>
        <end position="199"/>
    </location>
</feature>
<evidence type="ECO:0000259" key="9">
    <source>
        <dbReference type="Pfam" id="PF01618"/>
    </source>
</evidence>
<evidence type="ECO:0000256" key="5">
    <source>
        <dbReference type="ARBA" id="ARBA00022692"/>
    </source>
</evidence>
<dbReference type="InterPro" id="IPR047055">
    <property type="entry name" value="MotA-like"/>
</dbReference>
<dbReference type="GO" id="GO:0005886">
    <property type="term" value="C:plasma membrane"/>
    <property type="evidence" value="ECO:0007669"/>
    <property type="project" value="UniProtKB-SubCell"/>
</dbReference>
<protein>
    <recommendedName>
        <fullName evidence="9">MotA/TolQ/ExbB proton channel domain-containing protein</fullName>
    </recommendedName>
</protein>
<evidence type="ECO:0000256" key="4">
    <source>
        <dbReference type="ARBA" id="ARBA00022475"/>
    </source>
</evidence>
<dbReference type="GO" id="GO:0006935">
    <property type="term" value="P:chemotaxis"/>
    <property type="evidence" value="ECO:0007669"/>
    <property type="project" value="InterPro"/>
</dbReference>
<comment type="similarity">
    <text evidence="2">Belongs to the MotA family.</text>
</comment>
<keyword evidence="4" id="KW-1003">Cell membrane</keyword>
<evidence type="ECO:0000313" key="10">
    <source>
        <dbReference type="EMBL" id="QED30378.1"/>
    </source>
</evidence>
<evidence type="ECO:0000313" key="11">
    <source>
        <dbReference type="Proteomes" id="UP000321595"/>
    </source>
</evidence>
<dbReference type="PROSITE" id="PS01307">
    <property type="entry name" value="MOTA"/>
    <property type="match status" value="1"/>
</dbReference>
<dbReference type="GO" id="GO:0071978">
    <property type="term" value="P:bacterial-type flagellum-dependent swarming motility"/>
    <property type="evidence" value="ECO:0007669"/>
    <property type="project" value="InterPro"/>
</dbReference>
<evidence type="ECO:0000256" key="8">
    <source>
        <dbReference type="SAM" id="Phobius"/>
    </source>
</evidence>
<dbReference type="InterPro" id="IPR002898">
    <property type="entry name" value="MotA_ExbB_proton_chnl"/>
</dbReference>
<evidence type="ECO:0000256" key="7">
    <source>
        <dbReference type="ARBA" id="ARBA00023136"/>
    </source>
</evidence>
<feature type="transmembrane region" description="Helical" evidence="8">
    <location>
        <begin position="20"/>
        <end position="41"/>
    </location>
</feature>
<dbReference type="Proteomes" id="UP000321595">
    <property type="component" value="Chromosome"/>
</dbReference>
<dbReference type="InterPro" id="IPR000540">
    <property type="entry name" value="Flag_MotA_CS"/>
</dbReference>
<dbReference type="AlphaFoldDB" id="A0A5B8XZG8"/>
<feature type="transmembrane region" description="Helical" evidence="8">
    <location>
        <begin position="173"/>
        <end position="194"/>
    </location>
</feature>
<evidence type="ECO:0000256" key="3">
    <source>
        <dbReference type="ARBA" id="ARBA00022448"/>
    </source>
</evidence>
<keyword evidence="7 8" id="KW-0472">Membrane</keyword>
<keyword evidence="3" id="KW-0813">Transport</keyword>
<evidence type="ECO:0000256" key="6">
    <source>
        <dbReference type="ARBA" id="ARBA00022989"/>
    </source>
</evidence>
<proteinExistence type="inferred from homology"/>
<keyword evidence="11" id="KW-1185">Reference proteome</keyword>
<dbReference type="OrthoDB" id="9806929at2"/>
<sequence>MILGTFGLAMEHMSQDFDGFINYYALILLLGVPLGGVVLTYRFTTLWDAIKAFFRAVFGSPTAERERLAKNLLAFGREIRRDKALLASKILDDEKDPVFKILGRQVLQKSDADEIESDALVLGRRELSAYRTGERVFGTLGDLAPAMGMIGTVIGLIQLLANMRDFEKLGPGMAIALLTTFYGLILAHLVYLPLSRLIADYGARRAENLGLVADGMLKIARRRPLHELSDVVGAQVDLGASAQGST</sequence>
<keyword evidence="6 8" id="KW-1133">Transmembrane helix</keyword>
<feature type="transmembrane region" description="Helical" evidence="8">
    <location>
        <begin position="140"/>
        <end position="161"/>
    </location>
</feature>
<comment type="subcellular location">
    <subcellularLocation>
        <location evidence="1">Cell membrane</location>
        <topology evidence="1">Multi-pass membrane protein</topology>
    </subcellularLocation>
</comment>
<gene>
    <name evidence="10" type="ORF">FRD01_20675</name>
</gene>
<organism evidence="10 11">
    <name type="scientific">Microvenator marinus</name>
    <dbReference type="NCBI Taxonomy" id="2600177"/>
    <lineage>
        <taxon>Bacteria</taxon>
        <taxon>Deltaproteobacteria</taxon>
        <taxon>Bradymonadales</taxon>
        <taxon>Microvenatoraceae</taxon>
        <taxon>Microvenator</taxon>
    </lineage>
</organism>
<accession>A0A5B8XZG8</accession>
<dbReference type="KEGG" id="bbae:FRD01_20675"/>
<evidence type="ECO:0000256" key="2">
    <source>
        <dbReference type="ARBA" id="ARBA00008038"/>
    </source>
</evidence>
<keyword evidence="5 8" id="KW-0812">Transmembrane</keyword>